<evidence type="ECO:0000256" key="2">
    <source>
        <dbReference type="SAM" id="SignalP"/>
    </source>
</evidence>
<dbReference type="AlphaFoldDB" id="M3C8Q8"/>
<dbReference type="STRING" id="1223523.H340_11600"/>
<dbReference type="PROSITE" id="PS51257">
    <property type="entry name" value="PROKAR_LIPOPROTEIN"/>
    <property type="match status" value="1"/>
</dbReference>
<feature type="region of interest" description="Disordered" evidence="1">
    <location>
        <begin position="31"/>
        <end position="50"/>
    </location>
</feature>
<evidence type="ECO:0000313" key="4">
    <source>
        <dbReference type="Proteomes" id="UP000011740"/>
    </source>
</evidence>
<gene>
    <name evidence="3" type="ORF">H340_11600</name>
</gene>
<dbReference type="PATRIC" id="fig|1223523.3.peg.2368"/>
<sequence length="179" mass="18269">MFGGRGTAVALGSLVLVVSSCVVAPASRAGEAAGDGSVTCTGDATSRYDPPLTLQPRPTRNEAKVRYSCTTAPGRTLPATSSFTSSSPSASCVSVTFASGTETVRYADGARSRIVIDSATVARVAGTVTTEQSGRVVEGRGTGRQVRRTVTATSRQLPTDCLATGLRGTVSAVQLEILP</sequence>
<comment type="caution">
    <text evidence="3">The sequence shown here is derived from an EMBL/GenBank/DDBJ whole genome shotgun (WGS) entry which is preliminary data.</text>
</comment>
<organism evidence="3 4">
    <name type="scientific">Streptomyces mobaraensis (strain ATCC 29032 / DSM 40847 / JCM 4168 / NBRC 13819 / NCIMB 11159 / IPCR 16-22)</name>
    <dbReference type="NCBI Taxonomy" id="1223523"/>
    <lineage>
        <taxon>Bacteria</taxon>
        <taxon>Bacillati</taxon>
        <taxon>Actinomycetota</taxon>
        <taxon>Actinomycetes</taxon>
        <taxon>Kitasatosporales</taxon>
        <taxon>Streptomycetaceae</taxon>
        <taxon>Streptomyces</taxon>
    </lineage>
</organism>
<protein>
    <recommendedName>
        <fullName evidence="5">Lipoprotein</fullName>
    </recommendedName>
</protein>
<dbReference type="EMBL" id="AORZ01000028">
    <property type="protein sequence ID" value="EMF00351.1"/>
    <property type="molecule type" value="Genomic_DNA"/>
</dbReference>
<evidence type="ECO:0008006" key="5">
    <source>
        <dbReference type="Google" id="ProtNLM"/>
    </source>
</evidence>
<keyword evidence="2" id="KW-0732">Signal</keyword>
<accession>M3C8Q8</accession>
<evidence type="ECO:0000256" key="1">
    <source>
        <dbReference type="SAM" id="MobiDB-lite"/>
    </source>
</evidence>
<dbReference type="RefSeq" id="WP_004943378.1">
    <property type="nucleotide sequence ID" value="NZ_AORZ01000028.1"/>
</dbReference>
<name>M3C8Q8_STRM1</name>
<proteinExistence type="predicted"/>
<feature type="signal peptide" evidence="2">
    <location>
        <begin position="1"/>
        <end position="24"/>
    </location>
</feature>
<evidence type="ECO:0000313" key="3">
    <source>
        <dbReference type="EMBL" id="EMF00351.1"/>
    </source>
</evidence>
<reference evidence="3 4" key="1">
    <citation type="journal article" date="2013" name="Genome Announc.">
        <title>Whole-Genome Shotgun Assembly and Analysis of the Genome of Streptomyces mobaraensis DSM 40847, a Strain for Industrial Production of Microbial Transglutaminase.</title>
        <authorList>
            <person name="Yang H."/>
            <person name="He T."/>
            <person name="Wu W."/>
            <person name="Zhu W."/>
            <person name="Lu B."/>
            <person name="Sun W."/>
        </authorList>
    </citation>
    <scope>NUCLEOTIDE SEQUENCE [LARGE SCALE GENOMIC DNA]</scope>
    <source>
        <strain evidence="3 4">DSM 40847</strain>
    </source>
</reference>
<dbReference type="Proteomes" id="UP000011740">
    <property type="component" value="Unassembled WGS sequence"/>
</dbReference>
<feature type="chain" id="PRO_5039602329" description="Lipoprotein" evidence="2">
    <location>
        <begin position="25"/>
        <end position="179"/>
    </location>
</feature>
<dbReference type="eggNOG" id="ENOG5031NRU">
    <property type="taxonomic scope" value="Bacteria"/>
</dbReference>